<dbReference type="RefSeq" id="WP_369221525.1">
    <property type="nucleotide sequence ID" value="NZ_CP163441.1"/>
</dbReference>
<protein>
    <submittedName>
        <fullName evidence="4">Lsr2 family protein</fullName>
    </submittedName>
</protein>
<dbReference type="InterPro" id="IPR036625">
    <property type="entry name" value="E3-bd_dom_sf"/>
</dbReference>
<evidence type="ECO:0000256" key="1">
    <source>
        <dbReference type="ARBA" id="ARBA00023125"/>
    </source>
</evidence>
<sequence length="126" mass="13839">MAKKVVTTDDLDPKQEAAETITYGIDGQYREIDLSEPNAKKLRDALAPFNKASRLVDPKVGGRRFANSGNGQMGFAYGDYDSQAVRTWAQEQGLEVNDKGRVPDDIVRQYFAAEQQQASVNGAAAR</sequence>
<proteinExistence type="predicted"/>
<evidence type="ECO:0000259" key="2">
    <source>
        <dbReference type="Pfam" id="PF11774"/>
    </source>
</evidence>
<organism evidence="4">
    <name type="scientific">Streptomyces sp. R39</name>
    <dbReference type="NCBI Taxonomy" id="3238631"/>
    <lineage>
        <taxon>Bacteria</taxon>
        <taxon>Bacillati</taxon>
        <taxon>Actinomycetota</taxon>
        <taxon>Actinomycetes</taxon>
        <taxon>Kitasatosporales</taxon>
        <taxon>Streptomycetaceae</taxon>
        <taxon>Streptomyces</taxon>
    </lineage>
</organism>
<feature type="domain" description="Lsr2 DNA-binding" evidence="3">
    <location>
        <begin position="80"/>
        <end position="113"/>
    </location>
</feature>
<gene>
    <name evidence="4" type="ORF">AB5J52_06720</name>
</gene>
<dbReference type="Gene3D" id="3.30.60.230">
    <property type="entry name" value="Lsr2, dimerization domain"/>
    <property type="match status" value="1"/>
</dbReference>
<feature type="domain" description="Lsr2 dimerization" evidence="2">
    <location>
        <begin position="1"/>
        <end position="55"/>
    </location>
</feature>
<evidence type="ECO:0000313" key="4">
    <source>
        <dbReference type="EMBL" id="XDQ41975.1"/>
    </source>
</evidence>
<dbReference type="Gene3D" id="4.10.320.10">
    <property type="entry name" value="E3-binding domain"/>
    <property type="match status" value="1"/>
</dbReference>
<reference evidence="4" key="1">
    <citation type="submission" date="2024-07" db="EMBL/GenBank/DDBJ databases">
        <authorList>
            <person name="Yu S.T."/>
        </authorList>
    </citation>
    <scope>NUCLEOTIDE SEQUENCE</scope>
    <source>
        <strain evidence="4">R39</strain>
    </source>
</reference>
<name>A0AB39QKC4_9ACTN</name>
<dbReference type="Pfam" id="PF23359">
    <property type="entry name" value="Lsr2_DNA-bd"/>
    <property type="match status" value="1"/>
</dbReference>
<dbReference type="AlphaFoldDB" id="A0AB39QKC4"/>
<dbReference type="InterPro" id="IPR024412">
    <property type="entry name" value="Lsr2_dim_dom"/>
</dbReference>
<dbReference type="GO" id="GO:0016746">
    <property type="term" value="F:acyltransferase activity"/>
    <property type="evidence" value="ECO:0007669"/>
    <property type="project" value="InterPro"/>
</dbReference>
<dbReference type="InterPro" id="IPR042261">
    <property type="entry name" value="Lsr2-like_dimerization"/>
</dbReference>
<accession>A0AB39QKC4</accession>
<dbReference type="GO" id="GO:0003677">
    <property type="term" value="F:DNA binding"/>
    <property type="evidence" value="ECO:0007669"/>
    <property type="project" value="UniProtKB-KW"/>
</dbReference>
<evidence type="ECO:0000259" key="3">
    <source>
        <dbReference type="Pfam" id="PF23359"/>
    </source>
</evidence>
<dbReference type="InterPro" id="IPR055370">
    <property type="entry name" value="Lsr2_DNA-bd"/>
</dbReference>
<dbReference type="Pfam" id="PF11774">
    <property type="entry name" value="Lsr2"/>
    <property type="match status" value="1"/>
</dbReference>
<dbReference type="EMBL" id="CP163441">
    <property type="protein sequence ID" value="XDQ41975.1"/>
    <property type="molecule type" value="Genomic_DNA"/>
</dbReference>
<keyword evidence="1" id="KW-0238">DNA-binding</keyword>